<evidence type="ECO:0000256" key="3">
    <source>
        <dbReference type="ARBA" id="ARBA00022692"/>
    </source>
</evidence>
<keyword evidence="8" id="KW-1185">Reference proteome</keyword>
<evidence type="ECO:0000256" key="4">
    <source>
        <dbReference type="ARBA" id="ARBA00022989"/>
    </source>
</evidence>
<keyword evidence="4 6" id="KW-1133">Transmembrane helix</keyword>
<proteinExistence type="inferred from homology"/>
<gene>
    <name evidence="7" type="ORF">OCTVUL_1B027153</name>
</gene>
<evidence type="ECO:0000313" key="7">
    <source>
        <dbReference type="EMBL" id="CAI9741801.1"/>
    </source>
</evidence>
<feature type="transmembrane region" description="Helical" evidence="6">
    <location>
        <begin position="101"/>
        <end position="116"/>
    </location>
</feature>
<reference evidence="7" key="1">
    <citation type="submission" date="2023-08" db="EMBL/GenBank/DDBJ databases">
        <authorList>
            <person name="Alioto T."/>
            <person name="Alioto T."/>
            <person name="Gomez Garrido J."/>
        </authorList>
    </citation>
    <scope>NUCLEOTIDE SEQUENCE</scope>
</reference>
<feature type="transmembrane region" description="Helical" evidence="6">
    <location>
        <begin position="21"/>
        <end position="40"/>
    </location>
</feature>
<keyword evidence="3 6" id="KW-0812">Transmembrane</keyword>
<comment type="similarity">
    <text evidence="2">Belongs to the ORM family.</text>
</comment>
<evidence type="ECO:0000256" key="1">
    <source>
        <dbReference type="ARBA" id="ARBA00004141"/>
    </source>
</evidence>
<feature type="transmembrane region" description="Helical" evidence="6">
    <location>
        <begin position="122"/>
        <end position="139"/>
    </location>
</feature>
<dbReference type="EMBL" id="OX597840">
    <property type="protein sequence ID" value="CAI9741801.1"/>
    <property type="molecule type" value="Genomic_DNA"/>
</dbReference>
<name>A0AA36FJY7_OCTVU</name>
<evidence type="ECO:0000256" key="2">
    <source>
        <dbReference type="ARBA" id="ARBA00007649"/>
    </source>
</evidence>
<protein>
    <submittedName>
        <fullName evidence="7">ORM1 1</fullName>
    </submittedName>
</protein>
<sequence>MNVGTAHSDGNPTHFYLNSKGIWLTYIIMISLVHFMLLSVPFFSVPIAWTLTNVVHDVLMFMILHVTKGTPWEPADQGKARMQTQWEQIDYGQQFTATKKFLTTVPILLFFLASFYTKYDTYHFLINAFVLALNLIPKLPQFHGVRLFGINNFKENGRGRKERTGYHRFYSMKCSVDDDGDGILSPSSNLVKQFYDIDKTKRVSLSIKSR</sequence>
<dbReference type="PANTHER" id="PTHR12665">
    <property type="entry name" value="ORMDL PROTEINS"/>
    <property type="match status" value="1"/>
</dbReference>
<accession>A0AA36FJY7</accession>
<evidence type="ECO:0000256" key="5">
    <source>
        <dbReference type="ARBA" id="ARBA00023136"/>
    </source>
</evidence>
<keyword evidence="5 6" id="KW-0472">Membrane</keyword>
<dbReference type="InterPro" id="IPR007203">
    <property type="entry name" value="ORMDL"/>
</dbReference>
<organism evidence="7 8">
    <name type="scientific">Octopus vulgaris</name>
    <name type="common">Common octopus</name>
    <dbReference type="NCBI Taxonomy" id="6645"/>
    <lineage>
        <taxon>Eukaryota</taxon>
        <taxon>Metazoa</taxon>
        <taxon>Spiralia</taxon>
        <taxon>Lophotrochozoa</taxon>
        <taxon>Mollusca</taxon>
        <taxon>Cephalopoda</taxon>
        <taxon>Coleoidea</taxon>
        <taxon>Octopodiformes</taxon>
        <taxon>Octopoda</taxon>
        <taxon>Incirrata</taxon>
        <taxon>Octopodidae</taxon>
        <taxon>Octopus</taxon>
    </lineage>
</organism>
<dbReference type="Pfam" id="PF04061">
    <property type="entry name" value="ORMDL"/>
    <property type="match status" value="1"/>
</dbReference>
<comment type="subcellular location">
    <subcellularLocation>
        <location evidence="1">Membrane</location>
        <topology evidence="1">Multi-pass membrane protein</topology>
    </subcellularLocation>
</comment>
<dbReference type="Proteomes" id="UP001162480">
    <property type="component" value="Chromosome 27"/>
</dbReference>
<dbReference type="GO" id="GO:0005789">
    <property type="term" value="C:endoplasmic reticulum membrane"/>
    <property type="evidence" value="ECO:0007669"/>
    <property type="project" value="InterPro"/>
</dbReference>
<dbReference type="AlphaFoldDB" id="A0AA36FJY7"/>
<evidence type="ECO:0000313" key="8">
    <source>
        <dbReference type="Proteomes" id="UP001162480"/>
    </source>
</evidence>
<dbReference type="GO" id="GO:2000303">
    <property type="term" value="P:regulation of ceramide biosynthetic process"/>
    <property type="evidence" value="ECO:0007669"/>
    <property type="project" value="UniProtKB-ARBA"/>
</dbReference>
<evidence type="ECO:0000256" key="6">
    <source>
        <dbReference type="SAM" id="Phobius"/>
    </source>
</evidence>